<evidence type="ECO:0000256" key="2">
    <source>
        <dbReference type="SAM" id="MobiDB-lite"/>
    </source>
</evidence>
<feature type="domain" description="Rab-GAP TBC" evidence="3">
    <location>
        <begin position="57"/>
        <end position="314"/>
    </location>
</feature>
<dbReference type="EMBL" id="CADCXU010033940">
    <property type="protein sequence ID" value="CAB0019366.1"/>
    <property type="molecule type" value="Genomic_DNA"/>
</dbReference>
<feature type="compositionally biased region" description="Basic and acidic residues" evidence="2">
    <location>
        <begin position="92"/>
        <end position="103"/>
    </location>
</feature>
<evidence type="ECO:0000313" key="5">
    <source>
        <dbReference type="Proteomes" id="UP000479000"/>
    </source>
</evidence>
<organism evidence="4 5">
    <name type="scientific">Nesidiocoris tenuis</name>
    <dbReference type="NCBI Taxonomy" id="355587"/>
    <lineage>
        <taxon>Eukaryota</taxon>
        <taxon>Metazoa</taxon>
        <taxon>Ecdysozoa</taxon>
        <taxon>Arthropoda</taxon>
        <taxon>Hexapoda</taxon>
        <taxon>Insecta</taxon>
        <taxon>Pterygota</taxon>
        <taxon>Neoptera</taxon>
        <taxon>Paraneoptera</taxon>
        <taxon>Hemiptera</taxon>
        <taxon>Heteroptera</taxon>
        <taxon>Panheteroptera</taxon>
        <taxon>Cimicomorpha</taxon>
        <taxon>Miridae</taxon>
        <taxon>Dicyphina</taxon>
        <taxon>Nesidiocoris</taxon>
    </lineage>
</organism>
<keyword evidence="1" id="KW-0343">GTPase activation</keyword>
<gene>
    <name evidence="4" type="ORF">NTEN_LOCUS23078</name>
</gene>
<evidence type="ECO:0000313" key="4">
    <source>
        <dbReference type="EMBL" id="CAB0019366.1"/>
    </source>
</evidence>
<dbReference type="PANTHER" id="PTHR22957:SF645">
    <property type="entry name" value="LD27216P"/>
    <property type="match status" value="1"/>
</dbReference>
<evidence type="ECO:0000259" key="3">
    <source>
        <dbReference type="PROSITE" id="PS50086"/>
    </source>
</evidence>
<evidence type="ECO:0000256" key="1">
    <source>
        <dbReference type="ARBA" id="ARBA00022468"/>
    </source>
</evidence>
<dbReference type="PROSITE" id="PS50086">
    <property type="entry name" value="TBC_RABGAP"/>
    <property type="match status" value="1"/>
</dbReference>
<dbReference type="InterPro" id="IPR035969">
    <property type="entry name" value="Rab-GAP_TBC_sf"/>
</dbReference>
<dbReference type="AlphaFoldDB" id="A0A6H5HQM7"/>
<keyword evidence="5" id="KW-1185">Reference proteome</keyword>
<proteinExistence type="predicted"/>
<dbReference type="SMART" id="SM00164">
    <property type="entry name" value="TBC"/>
    <property type="match status" value="1"/>
</dbReference>
<protein>
    <recommendedName>
        <fullName evidence="3">Rab-GAP TBC domain-containing protein</fullName>
    </recommendedName>
</protein>
<dbReference type="Gene3D" id="1.10.472.80">
    <property type="entry name" value="Ypt/Rab-GAP domain of gyp1p, domain 3"/>
    <property type="match status" value="1"/>
</dbReference>
<dbReference type="Gene3D" id="1.10.8.270">
    <property type="entry name" value="putative rabgap domain of human tbc1 domain family member 14 like domains"/>
    <property type="match status" value="1"/>
</dbReference>
<feature type="region of interest" description="Disordered" evidence="2">
    <location>
        <begin position="92"/>
        <end position="113"/>
    </location>
</feature>
<dbReference type="Proteomes" id="UP000479000">
    <property type="component" value="Unassembled WGS sequence"/>
</dbReference>
<reference evidence="4 5" key="1">
    <citation type="submission" date="2020-02" db="EMBL/GenBank/DDBJ databases">
        <authorList>
            <person name="Ferguson B K."/>
        </authorList>
    </citation>
    <scope>NUCLEOTIDE SEQUENCE [LARGE SCALE GENOMIC DNA]</scope>
</reference>
<name>A0A6H5HQM7_9HEMI</name>
<dbReference type="Pfam" id="PF00566">
    <property type="entry name" value="RabGAP-TBC"/>
    <property type="match status" value="1"/>
</dbReference>
<dbReference type="GO" id="GO:0005096">
    <property type="term" value="F:GTPase activator activity"/>
    <property type="evidence" value="ECO:0007669"/>
    <property type="project" value="UniProtKB-KW"/>
</dbReference>
<accession>A0A6H5HQM7</accession>
<dbReference type="OrthoDB" id="10264062at2759"/>
<dbReference type="InterPro" id="IPR000195">
    <property type="entry name" value="Rab-GAP-TBC_dom"/>
</dbReference>
<dbReference type="PANTHER" id="PTHR22957">
    <property type="entry name" value="TBC1 DOMAIN FAMILY MEMBER GTPASE-ACTIVATING PROTEIN"/>
    <property type="match status" value="1"/>
</dbReference>
<sequence length="478" mass="54355">MSPSMTLPNTTAPAQGVPALTLLKHLEHSWNSWNFIVSATSFQSIGKCIEWKPNEVSIETDGSEQEWALVNTSKPASTSSVYNKYPYERPPEERAFNQEDKRQPTVVDGQKSDGLSDYQVVERRDQLPPRVLSPRGPPLSFHQWCNAMNTEGRITDPDAIKKIIFDGVRQKDVNRTDRSIPFFEGDDNPNLKLLYDVLMTYVMYDFDLGYVQGMSDLLSPILSVMCNEVDAFWCFVGFMKKVFRNFDMDQSGMKKQLSQLHTLLSAVQPELSTFLDEHESGNMFFCFRWLLVWFKREFQHEEIMELWEHVNDLALNLNLHDVLATAASIFTQLESSPNLTTATRRVLGLMANEAATNSSTSDDDSIISEGLHCAVERSASDECDRDPSPRPITAMPKADFSSVLCLFRDENPSFHELKRIRVMLMNHFLRHVPWSGEMTKNLNGYAALVTGPDYLMQSLRKDEQVFDGVIDIAGFVSC</sequence>
<dbReference type="SUPFAM" id="SSF47923">
    <property type="entry name" value="Ypt/Rab-GAP domain of gyp1p"/>
    <property type="match status" value="1"/>
</dbReference>